<dbReference type="AlphaFoldDB" id="A0A3M6UMQ8"/>
<protein>
    <submittedName>
        <fullName evidence="1">Uncharacterized protein</fullName>
    </submittedName>
</protein>
<organism evidence="1 2">
    <name type="scientific">Pocillopora damicornis</name>
    <name type="common">Cauliflower coral</name>
    <name type="synonym">Millepora damicornis</name>
    <dbReference type="NCBI Taxonomy" id="46731"/>
    <lineage>
        <taxon>Eukaryota</taxon>
        <taxon>Metazoa</taxon>
        <taxon>Cnidaria</taxon>
        <taxon>Anthozoa</taxon>
        <taxon>Hexacorallia</taxon>
        <taxon>Scleractinia</taxon>
        <taxon>Astrocoeniina</taxon>
        <taxon>Pocilloporidae</taxon>
        <taxon>Pocillopora</taxon>
    </lineage>
</organism>
<evidence type="ECO:0000313" key="1">
    <source>
        <dbReference type="EMBL" id="RMX54814.1"/>
    </source>
</evidence>
<accession>A0A3M6UMQ8</accession>
<sequence>MRLKANIDLEPGTGEEIRTRLDGGYALNSGSPTILEGSRHDTLWVQTENSPLYWLWRLFLATLVGDNSIDNYWCILNTRTSGRLLRKHKISLSNRDCGAPVPVKILIGMELDVSVDNDTEPSWMKG</sequence>
<gene>
    <name evidence="1" type="ORF">pdam_00022528</name>
</gene>
<comment type="caution">
    <text evidence="1">The sequence shown here is derived from an EMBL/GenBank/DDBJ whole genome shotgun (WGS) entry which is preliminary data.</text>
</comment>
<proteinExistence type="predicted"/>
<dbReference type="Proteomes" id="UP000275408">
    <property type="component" value="Unassembled WGS sequence"/>
</dbReference>
<reference evidence="1 2" key="1">
    <citation type="journal article" date="2018" name="Sci. Rep.">
        <title>Comparative analysis of the Pocillopora damicornis genome highlights role of immune system in coral evolution.</title>
        <authorList>
            <person name="Cunning R."/>
            <person name="Bay R.A."/>
            <person name="Gillette P."/>
            <person name="Baker A.C."/>
            <person name="Traylor-Knowles N."/>
        </authorList>
    </citation>
    <scope>NUCLEOTIDE SEQUENCE [LARGE SCALE GENOMIC DNA]</scope>
    <source>
        <strain evidence="1">RSMAS</strain>
        <tissue evidence="1">Whole animal</tissue>
    </source>
</reference>
<dbReference type="EMBL" id="RCHS01001184">
    <property type="protein sequence ID" value="RMX54814.1"/>
    <property type="molecule type" value="Genomic_DNA"/>
</dbReference>
<name>A0A3M6UMQ8_POCDA</name>
<keyword evidence="2" id="KW-1185">Reference proteome</keyword>
<evidence type="ECO:0000313" key="2">
    <source>
        <dbReference type="Proteomes" id="UP000275408"/>
    </source>
</evidence>